<comment type="caution">
    <text evidence="2">The sequence shown here is derived from an EMBL/GenBank/DDBJ whole genome shotgun (WGS) entry which is preliminary data.</text>
</comment>
<dbReference type="InterPro" id="IPR021561">
    <property type="entry name" value="AbiEi_3"/>
</dbReference>
<organism evidence="2">
    <name type="scientific">bioreactor metagenome</name>
    <dbReference type="NCBI Taxonomy" id="1076179"/>
    <lineage>
        <taxon>unclassified sequences</taxon>
        <taxon>metagenomes</taxon>
        <taxon>ecological metagenomes</taxon>
    </lineage>
</organism>
<reference evidence="2" key="1">
    <citation type="submission" date="2019-08" db="EMBL/GenBank/DDBJ databases">
        <authorList>
            <person name="Kucharzyk K."/>
            <person name="Murdoch R.W."/>
            <person name="Higgins S."/>
            <person name="Loffler F."/>
        </authorList>
    </citation>
    <scope>NUCLEOTIDE SEQUENCE</scope>
</reference>
<evidence type="ECO:0000259" key="1">
    <source>
        <dbReference type="Pfam" id="PF17194"/>
    </source>
</evidence>
<evidence type="ECO:0000313" key="2">
    <source>
        <dbReference type="EMBL" id="MPM25395.1"/>
    </source>
</evidence>
<proteinExistence type="predicted"/>
<sequence>MSIEKGNKLNHLLMNGNPGGLYFSAWLKENGYSDQLIKRYRDSGWLTALTKGVMFRTGDKLSSFSVLDSYNAQMKKSFHIAAHSALELSGFNHYVPMGKPLLMIGHPKQESIPDWMLDEGFDRTMKFFSTETFSKPQLASFNSDYSNLLASVPEQAFFECLLLAPKQYSYMDLYYIMEQLTTLRPSVLQLLLETTDNLKVKRMFLYMAEKAGHYWFDSLKPDKLNLGTGKHKLVESGVYVSKYKITIPKDLYDYE</sequence>
<dbReference type="InterPro" id="IPR033455">
    <property type="entry name" value="AbiEi_3_N"/>
</dbReference>
<dbReference type="EMBL" id="VSSQ01004487">
    <property type="protein sequence ID" value="MPM25395.1"/>
    <property type="molecule type" value="Genomic_DNA"/>
</dbReference>
<dbReference type="Pfam" id="PF11459">
    <property type="entry name" value="AbiEi_3"/>
    <property type="match status" value="1"/>
</dbReference>
<protein>
    <recommendedName>
        <fullName evidence="1">Transcriptional regulator AbiEi antitoxin N-terminal domain-containing protein</fullName>
    </recommendedName>
</protein>
<name>A0A644YA27_9ZZZZ</name>
<feature type="domain" description="Transcriptional regulator AbiEi antitoxin N-terminal" evidence="1">
    <location>
        <begin position="7"/>
        <end position="97"/>
    </location>
</feature>
<gene>
    <name evidence="2" type="ORF">SDC9_71886</name>
</gene>
<accession>A0A644YA27</accession>
<dbReference type="Pfam" id="PF17194">
    <property type="entry name" value="AbiEi_3_N"/>
    <property type="match status" value="1"/>
</dbReference>
<dbReference type="AlphaFoldDB" id="A0A644YA27"/>